<proteinExistence type="predicted"/>
<dbReference type="RefSeq" id="WP_210230186.1">
    <property type="nucleotide sequence ID" value="NZ_CP072800.1"/>
</dbReference>
<dbReference type="EMBL" id="CP072800">
    <property type="protein sequence ID" value="QTR51594.1"/>
    <property type="molecule type" value="Genomic_DNA"/>
</dbReference>
<reference evidence="1 2" key="1">
    <citation type="submission" date="2021-04" db="EMBL/GenBank/DDBJ databases">
        <title>Genomics, taxonomy and metabolism of representatives of sulfur bacteria of the genus Thiothrix: Thiothrix fructosivorans QT, Thiothrix unzii A1T and three new species, Thiothrix subterranea sp. nov., Thiothrix litoralis sp. nov. and 'Candidatus Thiothrix anitrata' sp. nov.</title>
        <authorList>
            <person name="Ravin N.V."/>
            <person name="Smolyakov D."/>
            <person name="Rudenko T.S."/>
            <person name="Mardanov A.V."/>
            <person name="Beletsky A.V."/>
            <person name="Markov N.D."/>
            <person name="Fomenkov A.I."/>
            <person name="Roberts R.J."/>
            <person name="Karnachuk O.V."/>
            <person name="Novikov A."/>
            <person name="Grabovich M.Y."/>
        </authorList>
    </citation>
    <scope>NUCLEOTIDE SEQUENCE [LARGE SCALE GENOMIC DNA]</scope>
    <source>
        <strain evidence="1 2">A52</strain>
    </source>
</reference>
<accession>A0ABX7X8P7</accession>
<gene>
    <name evidence="1" type="ORF">J8380_08655</name>
</gene>
<name>A0ABX7X8P7_9GAMM</name>
<dbReference type="Proteomes" id="UP000672027">
    <property type="component" value="Chromosome"/>
</dbReference>
<sequence length="78" mass="8707">MNPVETQPAEFSVDFEVLFEFADAKTGEAFGVSLATLLQCLCIAEQRYLVPPFEPDWEWKVIPPTLRASAACNESRQG</sequence>
<organism evidence="1 2">
    <name type="scientific">Candidatus Thiothrix anitrata</name>
    <dbReference type="NCBI Taxonomy" id="2823902"/>
    <lineage>
        <taxon>Bacteria</taxon>
        <taxon>Pseudomonadati</taxon>
        <taxon>Pseudomonadota</taxon>
        <taxon>Gammaproteobacteria</taxon>
        <taxon>Thiotrichales</taxon>
        <taxon>Thiotrichaceae</taxon>
        <taxon>Thiothrix</taxon>
    </lineage>
</organism>
<keyword evidence="2" id="KW-1185">Reference proteome</keyword>
<evidence type="ECO:0000313" key="1">
    <source>
        <dbReference type="EMBL" id="QTR51594.1"/>
    </source>
</evidence>
<protein>
    <submittedName>
        <fullName evidence="1">Uncharacterized protein</fullName>
    </submittedName>
</protein>
<evidence type="ECO:0000313" key="2">
    <source>
        <dbReference type="Proteomes" id="UP000672027"/>
    </source>
</evidence>